<dbReference type="InterPro" id="IPR006530">
    <property type="entry name" value="YD"/>
</dbReference>
<dbReference type="Proteomes" id="UP000229897">
    <property type="component" value="Chromosome"/>
</dbReference>
<dbReference type="Gene3D" id="2.180.10.10">
    <property type="entry name" value="RHS repeat-associated core"/>
    <property type="match status" value="2"/>
</dbReference>
<evidence type="ECO:0000259" key="3">
    <source>
        <dbReference type="Pfam" id="PF25023"/>
    </source>
</evidence>
<dbReference type="PANTHER" id="PTHR32305:SF17">
    <property type="entry name" value="TRNA NUCLEASE WAPA"/>
    <property type="match status" value="1"/>
</dbReference>
<dbReference type="OrthoDB" id="8553452at2"/>
<dbReference type="RefSeq" id="WP_099881800.1">
    <property type="nucleotide sequence ID" value="NZ_CP024608.1"/>
</dbReference>
<feature type="domain" description="DUF6531" evidence="2">
    <location>
        <begin position="182"/>
        <end position="250"/>
    </location>
</feature>
<evidence type="ECO:0008006" key="6">
    <source>
        <dbReference type="Google" id="ProtNLM"/>
    </source>
</evidence>
<dbReference type="InterPro" id="IPR056823">
    <property type="entry name" value="TEN-like_YD-shell"/>
</dbReference>
<dbReference type="PANTHER" id="PTHR32305">
    <property type="match status" value="1"/>
</dbReference>
<protein>
    <recommendedName>
        <fullName evidence="6">Sugar-binding protein</fullName>
    </recommendedName>
</protein>
<dbReference type="AlphaFoldDB" id="A0A2D2DUF9"/>
<dbReference type="NCBIfam" id="TIGR01643">
    <property type="entry name" value="YD_repeat_2x"/>
    <property type="match status" value="1"/>
</dbReference>
<accession>A0A2D2DUF9</accession>
<dbReference type="EMBL" id="CP024608">
    <property type="protein sequence ID" value="ATQ78610.1"/>
    <property type="molecule type" value="Genomic_DNA"/>
</dbReference>
<proteinExistence type="predicted"/>
<dbReference type="KEGG" id="mass:CR152_31900"/>
<name>A0A2D2DUF9_9BURK</name>
<sequence length="886" mass="97128">MAFPFADVSFLSRLSPQRIFSSLMTAILLCVTLNARAVEYKPDSFGPYKYVMSSAKRFLDEAGAINNIITIMAAGPDKYVCKFTLVPDPSSKYAAIESRALRTTVERRRFVATEYYMNNGACTSTNVYSASLDREQLVCSSAENLRYSDKDDDCVSVTPVKKADSDGKNVGACPCDDAPTVGEPIQPTTGNMWHAISDYQPSKAAGNLILNRIYNSTPVYPDPMTIRGFGVRWTHSYNKSLRAEQNYVAGAPGDCWLFNSDGSLECSSGFPSREPIPGRVSVTHPDGKQILFTRSATTGNYTSTADVSDKLSAVMTADNLAVKEWIIFSAQQDRKERFDISGLLLSVTERGGLKQLFTYSDGVSNNTSVSRLPATAPVCADIHPNNVLQAGRLLCVTNSWGRQIQFRYDVKGRITEMLDPAGKSTLYEYDGTSGGCIPGNETTYACKANNLTKVTYPDGKSQTYWYNEASKINGGAICINAFQTIGNGFGPTAFSNLMTGLVDENEERHISWTYDCSGRATSSQLGDGINKVTVAYSDSPVPSAKVTHYLGPKENPVTSVSNFGKQSVLGVAKNTTVDVPCVECGTIAERKYDTAGNIAMKKDFNSNYSCFEYEAARNLETTRVEGAPTAACAPLLTAQTLASPVRKTTTKWHAQFRLPETIAEPKRITKYQYEAVSGNLLSRTEQATTDPTGALGVNAPLTGSARKWTYTYNNVGQLLTVTGPRTDIEDLTKYEYKESTGDLVKVINAAKQETAYEEYDAHGRVHTIRVQNGPTTKLDYTERGWVKSQAVTSGESTLTTYYTYKPSGQIETVTFPDRSVTKYLYDAAHRLTSVVSDRDESIIYTLDLTGNRIKEEVRDPNGNLARQITRTYDITGRLTSQTGAAQ</sequence>
<dbReference type="InterPro" id="IPR050708">
    <property type="entry name" value="T6SS_VgrG/RHS"/>
</dbReference>
<dbReference type="InterPro" id="IPR045351">
    <property type="entry name" value="DUF6531"/>
</dbReference>
<dbReference type="Pfam" id="PF25023">
    <property type="entry name" value="TEN_YD-shell"/>
    <property type="match status" value="1"/>
</dbReference>
<keyword evidence="5" id="KW-1185">Reference proteome</keyword>
<reference evidence="4" key="1">
    <citation type="submission" date="2017-10" db="EMBL/GenBank/DDBJ databases">
        <title>Massilia psychrophilum sp. nov., a novel purple-pigmented bacterium isolated from Tianshan glacier, Xinjiang Municipality, China.</title>
        <authorList>
            <person name="Wang H."/>
        </authorList>
    </citation>
    <scope>NUCLEOTIDE SEQUENCE [LARGE SCALE GENOMIC DNA]</scope>
    <source>
        <strain evidence="4">B2</strain>
    </source>
</reference>
<evidence type="ECO:0000313" key="4">
    <source>
        <dbReference type="EMBL" id="ATQ78610.1"/>
    </source>
</evidence>
<keyword evidence="1" id="KW-0677">Repeat</keyword>
<gene>
    <name evidence="4" type="ORF">CR152_31900</name>
</gene>
<evidence type="ECO:0000259" key="2">
    <source>
        <dbReference type="Pfam" id="PF20148"/>
    </source>
</evidence>
<feature type="domain" description="Teneurin-like YD-shell" evidence="3">
    <location>
        <begin position="702"/>
        <end position="832"/>
    </location>
</feature>
<evidence type="ECO:0000256" key="1">
    <source>
        <dbReference type="ARBA" id="ARBA00022737"/>
    </source>
</evidence>
<evidence type="ECO:0000313" key="5">
    <source>
        <dbReference type="Proteomes" id="UP000229897"/>
    </source>
</evidence>
<dbReference type="Pfam" id="PF20148">
    <property type="entry name" value="DUF6531"/>
    <property type="match status" value="1"/>
</dbReference>
<organism evidence="4 5">
    <name type="scientific">Massilia violaceinigra</name>
    <dbReference type="NCBI Taxonomy" id="2045208"/>
    <lineage>
        <taxon>Bacteria</taxon>
        <taxon>Pseudomonadati</taxon>
        <taxon>Pseudomonadota</taxon>
        <taxon>Betaproteobacteria</taxon>
        <taxon>Burkholderiales</taxon>
        <taxon>Oxalobacteraceae</taxon>
        <taxon>Telluria group</taxon>
        <taxon>Massilia</taxon>
    </lineage>
</organism>